<reference evidence="10" key="1">
    <citation type="submission" date="2020-10" db="EMBL/GenBank/DDBJ databases">
        <authorList>
            <person name="Han B."/>
            <person name="Lu T."/>
            <person name="Zhao Q."/>
            <person name="Huang X."/>
            <person name="Zhao Y."/>
        </authorList>
    </citation>
    <scope>NUCLEOTIDE SEQUENCE</scope>
</reference>
<evidence type="ECO:0000256" key="3">
    <source>
        <dbReference type="ARBA" id="ARBA00022737"/>
    </source>
</evidence>
<dbReference type="Pfam" id="PF13962">
    <property type="entry name" value="PGG"/>
    <property type="match status" value="1"/>
</dbReference>
<proteinExistence type="predicted"/>
<dbReference type="AlphaFoldDB" id="A0A811Q7X0"/>
<keyword evidence="4" id="KW-1133">Transmembrane helix</keyword>
<dbReference type="EMBL" id="CAJGYO010000009">
    <property type="protein sequence ID" value="CAD6254316.1"/>
    <property type="molecule type" value="Genomic_DNA"/>
</dbReference>
<dbReference type="InterPro" id="IPR036770">
    <property type="entry name" value="Ankyrin_rpt-contain_sf"/>
</dbReference>
<organism evidence="10 11">
    <name type="scientific">Miscanthus lutarioriparius</name>
    <dbReference type="NCBI Taxonomy" id="422564"/>
    <lineage>
        <taxon>Eukaryota</taxon>
        <taxon>Viridiplantae</taxon>
        <taxon>Streptophyta</taxon>
        <taxon>Embryophyta</taxon>
        <taxon>Tracheophyta</taxon>
        <taxon>Spermatophyta</taxon>
        <taxon>Magnoliopsida</taxon>
        <taxon>Liliopsida</taxon>
        <taxon>Poales</taxon>
        <taxon>Poaceae</taxon>
        <taxon>PACMAD clade</taxon>
        <taxon>Panicoideae</taxon>
        <taxon>Andropogonodae</taxon>
        <taxon>Andropogoneae</taxon>
        <taxon>Saccharinae</taxon>
        <taxon>Miscanthus</taxon>
    </lineage>
</organism>
<evidence type="ECO:0000313" key="11">
    <source>
        <dbReference type="Proteomes" id="UP000604825"/>
    </source>
</evidence>
<accession>A0A811Q7X0</accession>
<dbReference type="PANTHER" id="PTHR24186:SF54">
    <property type="entry name" value="PGG DOMAIN-CONTAINING PROTEIN"/>
    <property type="match status" value="1"/>
</dbReference>
<dbReference type="PROSITE" id="PS50297">
    <property type="entry name" value="ANK_REP_REGION"/>
    <property type="match status" value="2"/>
</dbReference>
<dbReference type="SMART" id="SM00248">
    <property type="entry name" value="ANK"/>
    <property type="match status" value="13"/>
</dbReference>
<feature type="region of interest" description="Disordered" evidence="8">
    <location>
        <begin position="326"/>
        <end position="349"/>
    </location>
</feature>
<keyword evidence="11" id="KW-1185">Reference proteome</keyword>
<evidence type="ECO:0000256" key="4">
    <source>
        <dbReference type="ARBA" id="ARBA00022989"/>
    </source>
</evidence>
<dbReference type="OrthoDB" id="303876at2759"/>
<keyword evidence="2" id="KW-0812">Transmembrane</keyword>
<evidence type="ECO:0000313" key="10">
    <source>
        <dbReference type="EMBL" id="CAD6254316.1"/>
    </source>
</evidence>
<evidence type="ECO:0000256" key="8">
    <source>
        <dbReference type="SAM" id="MobiDB-lite"/>
    </source>
</evidence>
<evidence type="ECO:0000256" key="2">
    <source>
        <dbReference type="ARBA" id="ARBA00022692"/>
    </source>
</evidence>
<evidence type="ECO:0000256" key="1">
    <source>
        <dbReference type="ARBA" id="ARBA00004141"/>
    </source>
</evidence>
<evidence type="ECO:0000259" key="9">
    <source>
        <dbReference type="Pfam" id="PF13962"/>
    </source>
</evidence>
<sequence>MVLNHFLLLHLVSAIVRRIMEMRPWLARQESEDKYTPMHLAAYQNKVDVLTVLLEHDPFLGYLISTYGFPLLCIAASKGHVGVARELLKHCPDAPYCDANGLTCLHVAVLNGQAEFVEYVLGSQQLHHPINMADNSGESALHLARRRGLTWIASVLGDGEKNINNNPILLSMTLICRSKQWFAKYYFLQYIGHYSEGGYRKLALELIEAEPALSKAVTKRYESTMFIAVTRDYGDVLEKLLQIPDAAHGGAYGYNALHAAVTSGNAGHYRIRLVCRWPAAIGEVWIAIGKGFADGNPTWPSAKSHRQTFLRQREVQEQAVELPVVERRSRQEAPAFPGSGPGSVGTGPPTVSGSAATICPQLGHLYPVSCLGFVSVMAKRVMEARPWLVRQGNEEKRTPMYLAAIENKIDVLRVLLEHDPSLGYFISTDGDGAPLLCIAASEGNVGVARELLRHCRDPPYFDAMGSTCLRIAISFGQEDFVRNEAPVSACSGCAWNHSSGEHIAAIHGHEVFCKEVQALNPSLLTAINSDGETPLLAAVASGCLSVASVLLRCCRDQQLSGAILKQDKHGCNALHHAIRNGHRKLALELIQAEPALSHYVNQYGESPMFIAVMRKYEGVFDKLFEIRDSAHEGADGMNALHASVWNGNSGYQVSTLGNPLLVSAAYRGHVDVARELLKHCPDAPCYNTRGSTCLHIAVQSQQTEFVKFVLGLPQLQKLVNMRDENGDTALHVAVQKCDPKVAALLLHRDIDIAVVNNNGYPVNRTLPTDRAKTLNWNEVSMRMLKADPQSAPSIFNLLKDAKDEVTNLSRKDIMSLTQTYTGNTSVVAILIATITFAAAFTLPGGYSTDAGNEGLPIMAIRHS</sequence>
<dbReference type="Gene3D" id="1.25.40.20">
    <property type="entry name" value="Ankyrin repeat-containing domain"/>
    <property type="match status" value="4"/>
</dbReference>
<dbReference type="PANTHER" id="PTHR24186">
    <property type="entry name" value="PROTEIN PHOSPHATASE 1 REGULATORY SUBUNIT"/>
    <property type="match status" value="1"/>
</dbReference>
<gene>
    <name evidence="10" type="ORF">NCGR_LOCUS37920</name>
</gene>
<dbReference type="GO" id="GO:0005886">
    <property type="term" value="C:plasma membrane"/>
    <property type="evidence" value="ECO:0007669"/>
    <property type="project" value="TreeGrafter"/>
</dbReference>
<evidence type="ECO:0000256" key="7">
    <source>
        <dbReference type="PROSITE-ProRule" id="PRU00023"/>
    </source>
</evidence>
<dbReference type="Proteomes" id="UP000604825">
    <property type="component" value="Unassembled WGS sequence"/>
</dbReference>
<name>A0A811Q7X0_9POAL</name>
<keyword evidence="6" id="KW-0472">Membrane</keyword>
<dbReference type="Pfam" id="PF12796">
    <property type="entry name" value="Ank_2"/>
    <property type="match status" value="3"/>
</dbReference>
<feature type="repeat" description="ANK" evidence="7">
    <location>
        <begin position="33"/>
        <end position="56"/>
    </location>
</feature>
<keyword evidence="5 7" id="KW-0040">ANK repeat</keyword>
<comment type="subcellular location">
    <subcellularLocation>
        <location evidence="1">Membrane</location>
        <topology evidence="1">Multi-pass membrane protein</topology>
    </subcellularLocation>
</comment>
<feature type="domain" description="PGG" evidence="9">
    <location>
        <begin position="821"/>
        <end position="859"/>
    </location>
</feature>
<dbReference type="InterPro" id="IPR026961">
    <property type="entry name" value="PGG_dom"/>
</dbReference>
<protein>
    <recommendedName>
        <fullName evidence="9">PGG domain-containing protein</fullName>
    </recommendedName>
</protein>
<evidence type="ECO:0000256" key="6">
    <source>
        <dbReference type="ARBA" id="ARBA00023136"/>
    </source>
</evidence>
<dbReference type="InterPro" id="IPR002110">
    <property type="entry name" value="Ankyrin_rpt"/>
</dbReference>
<comment type="caution">
    <text evidence="10">The sequence shown here is derived from an EMBL/GenBank/DDBJ whole genome shotgun (WGS) entry which is preliminary data.</text>
</comment>
<dbReference type="SUPFAM" id="SSF48403">
    <property type="entry name" value="Ankyrin repeat"/>
    <property type="match status" value="2"/>
</dbReference>
<evidence type="ECO:0000256" key="5">
    <source>
        <dbReference type="ARBA" id="ARBA00023043"/>
    </source>
</evidence>
<keyword evidence="3" id="KW-0677">Repeat</keyword>
<feature type="repeat" description="ANK" evidence="7">
    <location>
        <begin position="725"/>
        <end position="757"/>
    </location>
</feature>
<dbReference type="PROSITE" id="PS50088">
    <property type="entry name" value="ANK_REPEAT"/>
    <property type="match status" value="2"/>
</dbReference>